<dbReference type="Gene3D" id="3.10.129.10">
    <property type="entry name" value="Hotdog Thioesterase"/>
    <property type="match status" value="1"/>
</dbReference>
<evidence type="ECO:0000256" key="1">
    <source>
        <dbReference type="SAM" id="MobiDB-lite"/>
    </source>
</evidence>
<sequence>MYEYDTETPEFHYFNSIPWCARHMRGGTNLVVRPPSCRTPLPSGENLLFGRTLNTAGTISAMLEIFSDNNSSSKRDDNNNNAAAAPSAGCSNKDDNSNNVISETKCLLALGPDVNGYPATLHGGVVAAILDECIGSLIPINRERGLLPAGNYFTAYLNTQYRRPTPTGAGALLVRARLVKVEFAKGKFFAEATLEDAEGTVLASADALFVRARGTKL</sequence>
<evidence type="ECO:0000313" key="3">
    <source>
        <dbReference type="EMBL" id="KAK8855523.1"/>
    </source>
</evidence>
<name>A0ABR2HZL1_9PEZI</name>
<dbReference type="Pfam" id="PF03061">
    <property type="entry name" value="4HBT"/>
    <property type="match status" value="1"/>
</dbReference>
<dbReference type="InterPro" id="IPR006683">
    <property type="entry name" value="Thioestr_dom"/>
</dbReference>
<evidence type="ECO:0000313" key="4">
    <source>
        <dbReference type="Proteomes" id="UP001390339"/>
    </source>
</evidence>
<feature type="compositionally biased region" description="Low complexity" evidence="1">
    <location>
        <begin position="79"/>
        <end position="91"/>
    </location>
</feature>
<keyword evidence="4" id="KW-1185">Reference proteome</keyword>
<feature type="region of interest" description="Disordered" evidence="1">
    <location>
        <begin position="70"/>
        <end position="96"/>
    </location>
</feature>
<dbReference type="PANTHER" id="PTHR47260:SF6">
    <property type="entry name" value="THIOESTERASE DOMAIN-CONTAINING PROTEIN"/>
    <property type="match status" value="1"/>
</dbReference>
<accession>A0ABR2HZL1</accession>
<dbReference type="Proteomes" id="UP001390339">
    <property type="component" value="Unassembled WGS sequence"/>
</dbReference>
<proteinExistence type="predicted"/>
<dbReference type="CDD" id="cd03443">
    <property type="entry name" value="PaaI_thioesterase"/>
    <property type="match status" value="1"/>
</dbReference>
<gene>
    <name evidence="3" type="ORF">PGQ11_011435</name>
</gene>
<evidence type="ECO:0000259" key="2">
    <source>
        <dbReference type="Pfam" id="PF03061"/>
    </source>
</evidence>
<dbReference type="InterPro" id="IPR029069">
    <property type="entry name" value="HotDog_dom_sf"/>
</dbReference>
<organism evidence="3 4">
    <name type="scientific">Apiospora arundinis</name>
    <dbReference type="NCBI Taxonomy" id="335852"/>
    <lineage>
        <taxon>Eukaryota</taxon>
        <taxon>Fungi</taxon>
        <taxon>Dikarya</taxon>
        <taxon>Ascomycota</taxon>
        <taxon>Pezizomycotina</taxon>
        <taxon>Sordariomycetes</taxon>
        <taxon>Xylariomycetidae</taxon>
        <taxon>Amphisphaeriales</taxon>
        <taxon>Apiosporaceae</taxon>
        <taxon>Apiospora</taxon>
    </lineage>
</organism>
<dbReference type="SUPFAM" id="SSF54637">
    <property type="entry name" value="Thioesterase/thiol ester dehydrase-isomerase"/>
    <property type="match status" value="1"/>
</dbReference>
<dbReference type="EMBL" id="JAPCWZ010000007">
    <property type="protein sequence ID" value="KAK8855523.1"/>
    <property type="molecule type" value="Genomic_DNA"/>
</dbReference>
<feature type="domain" description="Thioesterase" evidence="2">
    <location>
        <begin position="120"/>
        <end position="196"/>
    </location>
</feature>
<dbReference type="InterPro" id="IPR052061">
    <property type="entry name" value="PTE-AB_protein"/>
</dbReference>
<dbReference type="PANTHER" id="PTHR47260">
    <property type="entry name" value="UPF0644 PROTEIN PB2B4.06"/>
    <property type="match status" value="1"/>
</dbReference>
<protein>
    <submittedName>
        <fullName evidence="3">HotDog domain-containing protein</fullName>
    </submittedName>
</protein>
<reference evidence="3 4" key="1">
    <citation type="journal article" date="2024" name="IMA Fungus">
        <title>Apiospora arundinis, a panoply of carbohydrate-active enzymes and secondary metabolites.</title>
        <authorList>
            <person name="Sorensen T."/>
            <person name="Petersen C."/>
            <person name="Muurmann A.T."/>
            <person name="Christiansen J.V."/>
            <person name="Brundto M.L."/>
            <person name="Overgaard C.K."/>
            <person name="Boysen A.T."/>
            <person name="Wollenberg R.D."/>
            <person name="Larsen T.O."/>
            <person name="Sorensen J.L."/>
            <person name="Nielsen K.L."/>
            <person name="Sondergaard T.E."/>
        </authorList>
    </citation>
    <scope>NUCLEOTIDE SEQUENCE [LARGE SCALE GENOMIC DNA]</scope>
    <source>
        <strain evidence="3 4">AAU 773</strain>
    </source>
</reference>
<comment type="caution">
    <text evidence="3">The sequence shown here is derived from an EMBL/GenBank/DDBJ whole genome shotgun (WGS) entry which is preliminary data.</text>
</comment>